<comment type="similarity">
    <text evidence="1">Belongs to the tannase family.</text>
</comment>
<comment type="caution">
    <text evidence="8">The sequence shown here is derived from an EMBL/GenBank/DDBJ whole genome shotgun (WGS) entry which is preliminary data.</text>
</comment>
<organism evidence="8 9">
    <name type="scientific">Paraburkholderia metrosideri</name>
    <dbReference type="NCBI Taxonomy" id="580937"/>
    <lineage>
        <taxon>Bacteria</taxon>
        <taxon>Pseudomonadati</taxon>
        <taxon>Pseudomonadota</taxon>
        <taxon>Betaproteobacteria</taxon>
        <taxon>Burkholderiales</taxon>
        <taxon>Burkholderiaceae</taxon>
        <taxon>Paraburkholderia</taxon>
    </lineage>
</organism>
<keyword evidence="6" id="KW-0106">Calcium</keyword>
<evidence type="ECO:0000256" key="4">
    <source>
        <dbReference type="ARBA" id="ARBA00022729"/>
    </source>
</evidence>
<reference evidence="8 9" key="1">
    <citation type="submission" date="2020-10" db="EMBL/GenBank/DDBJ databases">
        <authorList>
            <person name="Peeters C."/>
        </authorList>
    </citation>
    <scope>NUCLEOTIDE SEQUENCE [LARGE SCALE GENOMIC DNA]</scope>
    <source>
        <strain evidence="8 9">LMG 28140</strain>
    </source>
</reference>
<dbReference type="SUPFAM" id="SSF53474">
    <property type="entry name" value="alpha/beta-Hydrolases"/>
    <property type="match status" value="1"/>
</dbReference>
<dbReference type="Pfam" id="PF07519">
    <property type="entry name" value="Tannase"/>
    <property type="match status" value="1"/>
</dbReference>
<evidence type="ECO:0000256" key="2">
    <source>
        <dbReference type="ARBA" id="ARBA00022487"/>
    </source>
</evidence>
<evidence type="ECO:0000256" key="6">
    <source>
        <dbReference type="ARBA" id="ARBA00022837"/>
    </source>
</evidence>
<dbReference type="Proteomes" id="UP000598032">
    <property type="component" value="Unassembled WGS sequence"/>
</dbReference>
<dbReference type="InterPro" id="IPR011118">
    <property type="entry name" value="Tannase/feruloyl_esterase"/>
</dbReference>
<dbReference type="PANTHER" id="PTHR33938">
    <property type="entry name" value="FERULOYL ESTERASE B-RELATED"/>
    <property type="match status" value="1"/>
</dbReference>
<name>A0ABN7HNL5_9BURK</name>
<dbReference type="InterPro" id="IPR029058">
    <property type="entry name" value="AB_hydrolase_fold"/>
</dbReference>
<keyword evidence="2" id="KW-0719">Serine esterase</keyword>
<sequence>MTSPLKIFRKFLLQREPNRKTFQFDLSKAFTALLIVALGSIVAACGGNDDINNSSAPTNAFAVTKPILGCADLAKANFSNIDGAPASITSAAVVGDGDTSYCDVKGTVTSTTTFEVRLPMQTYTQRFLMVGCGGYCGFISAPTGIASQSAGCVPLNSNQMVTAATDLGHQAPLSSGTWANGNPSAVVDFAYSSMHKTTLVTKALVTAFYGRAPTKSYYQGCSDGGREGLQEAQRYPADFDGIVVGSPVIDEVPTNSFYHGWNVHVNSDANQQAILTADKMPTLVSFVQSSCADKGGLIQDPRACKPDLTKIQCPNGTNTAQCLTAAQISVVQQIWNGPIDENGNHLTAGDMPIGGEANWIGTMVPKTLGAPMTPANVGDAVWSSDFPNYMAQLGTPTGITYANLQFTMASFSQMMKYGAVFDATNTDLSAFSARGGKLLVWHGWSDTGASPYMSLNYYSGVKSTMGADAQSKFMMLYMIPGVYHCNSGPNVTTDDFLTPMMNWVENGTAPGQVIVNFATSSTDTTVVKSRPVFPYPATVAYNGGDLNAASSYAKADIPAGVSDTFQWLGLSSYKAGANQSCTVTNGNVSCM</sequence>
<keyword evidence="5" id="KW-0378">Hydrolase</keyword>
<gene>
    <name evidence="8" type="ORF">LMG28140_02148</name>
</gene>
<evidence type="ECO:0000313" key="8">
    <source>
        <dbReference type="EMBL" id="CAD6528562.1"/>
    </source>
</evidence>
<dbReference type="PANTHER" id="PTHR33938:SF15">
    <property type="entry name" value="FERULOYL ESTERASE B-RELATED"/>
    <property type="match status" value="1"/>
</dbReference>
<evidence type="ECO:0000256" key="3">
    <source>
        <dbReference type="ARBA" id="ARBA00022723"/>
    </source>
</evidence>
<evidence type="ECO:0000256" key="7">
    <source>
        <dbReference type="ARBA" id="ARBA00023157"/>
    </source>
</evidence>
<dbReference type="RefSeq" id="WP_201642246.1">
    <property type="nucleotide sequence ID" value="NZ_CAJHCP010000004.1"/>
</dbReference>
<keyword evidence="7" id="KW-1015">Disulfide bond</keyword>
<protein>
    <recommendedName>
        <fullName evidence="10">Feruloyl esterase</fullName>
    </recommendedName>
</protein>
<evidence type="ECO:0000313" key="9">
    <source>
        <dbReference type="Proteomes" id="UP000598032"/>
    </source>
</evidence>
<dbReference type="EMBL" id="CAJHCP010000004">
    <property type="protein sequence ID" value="CAD6528562.1"/>
    <property type="molecule type" value="Genomic_DNA"/>
</dbReference>
<keyword evidence="9" id="KW-1185">Reference proteome</keyword>
<evidence type="ECO:0008006" key="10">
    <source>
        <dbReference type="Google" id="ProtNLM"/>
    </source>
</evidence>
<accession>A0ABN7HNL5</accession>
<evidence type="ECO:0000256" key="5">
    <source>
        <dbReference type="ARBA" id="ARBA00022801"/>
    </source>
</evidence>
<proteinExistence type="inferred from homology"/>
<keyword evidence="4" id="KW-0732">Signal</keyword>
<keyword evidence="3" id="KW-0479">Metal-binding</keyword>
<evidence type="ECO:0000256" key="1">
    <source>
        <dbReference type="ARBA" id="ARBA00006249"/>
    </source>
</evidence>